<proteinExistence type="predicted"/>
<organism evidence="1 2">
    <name type="scientific">Nocardia uniformis</name>
    <dbReference type="NCBI Taxonomy" id="53432"/>
    <lineage>
        <taxon>Bacteria</taxon>
        <taxon>Bacillati</taxon>
        <taxon>Actinomycetota</taxon>
        <taxon>Actinomycetes</taxon>
        <taxon>Mycobacteriales</taxon>
        <taxon>Nocardiaceae</taxon>
        <taxon>Nocardia</taxon>
    </lineage>
</organism>
<sequence length="84" mass="9379">MISVPTAYEPRRVIDQTSFDQMVERLWMEFGDGFSRIQVRQAARRCMDDLAGSPPGALPELGERLARQRLLDAEAIRTGAGGRS</sequence>
<dbReference type="AlphaFoldDB" id="A0A849BRM4"/>
<reference evidence="1 2" key="1">
    <citation type="submission" date="2020-05" db="EMBL/GenBank/DDBJ databases">
        <title>MicrobeNet Type strains.</title>
        <authorList>
            <person name="Nicholson A.C."/>
        </authorList>
    </citation>
    <scope>NUCLEOTIDE SEQUENCE [LARGE SCALE GENOMIC DNA]</scope>
    <source>
        <strain evidence="1 2">JCM 3224</strain>
    </source>
</reference>
<keyword evidence="2" id="KW-1185">Reference proteome</keyword>
<dbReference type="Gene3D" id="1.10.8.1060">
    <property type="entry name" value="Corynebacterium glutamicum thioredoxin-dependent arsenate reductase, N-terminal domain"/>
    <property type="match status" value="1"/>
</dbReference>
<dbReference type="Proteomes" id="UP000586827">
    <property type="component" value="Unassembled WGS sequence"/>
</dbReference>
<evidence type="ECO:0000313" key="2">
    <source>
        <dbReference type="Proteomes" id="UP000586827"/>
    </source>
</evidence>
<comment type="caution">
    <text evidence="1">The sequence shown here is derived from an EMBL/GenBank/DDBJ whole genome shotgun (WGS) entry which is preliminary data.</text>
</comment>
<evidence type="ECO:0000313" key="1">
    <source>
        <dbReference type="EMBL" id="NNH69312.1"/>
    </source>
</evidence>
<dbReference type="EMBL" id="JABELX010000001">
    <property type="protein sequence ID" value="NNH69312.1"/>
    <property type="molecule type" value="Genomic_DNA"/>
</dbReference>
<name>A0A849BRM4_9NOCA</name>
<protein>
    <submittedName>
        <fullName evidence="1">Uncharacterized protein</fullName>
    </submittedName>
</protein>
<accession>A0A849BRM4</accession>
<gene>
    <name evidence="1" type="ORF">HLB23_05405</name>
</gene>
<dbReference type="RefSeq" id="WP_157553061.1">
    <property type="nucleotide sequence ID" value="NZ_JABELX010000001.1"/>
</dbReference>